<feature type="transmembrane region" description="Helical" evidence="2">
    <location>
        <begin position="6"/>
        <end position="24"/>
    </location>
</feature>
<gene>
    <name evidence="3" type="ORF">GE300_21855</name>
</gene>
<keyword evidence="2" id="KW-0812">Transmembrane</keyword>
<dbReference type="EMBL" id="WIND01000055">
    <property type="protein sequence ID" value="MSU92178.1"/>
    <property type="molecule type" value="Genomic_DNA"/>
</dbReference>
<protein>
    <recommendedName>
        <fullName evidence="5">DUF2933 family protein</fullName>
    </recommendedName>
</protein>
<keyword evidence="2" id="KW-1133">Transmembrane helix</keyword>
<feature type="region of interest" description="Disordered" evidence="1">
    <location>
        <begin position="27"/>
        <end position="59"/>
    </location>
</feature>
<comment type="caution">
    <text evidence="3">The sequence shown here is derived from an EMBL/GenBank/DDBJ whole genome shotgun (WGS) entry which is preliminary data.</text>
</comment>
<sequence>MEWLSDNWVLVLVFGGMAAMHLFGHGHGGHKHGKTTKRHDEPEKMPDASADTRAASEDA</sequence>
<dbReference type="Proteomes" id="UP000474957">
    <property type="component" value="Unassembled WGS sequence"/>
</dbReference>
<dbReference type="AlphaFoldDB" id="A0A6L5Z6I1"/>
<accession>A0A6L5Z6I1</accession>
<feature type="compositionally biased region" description="Basic residues" evidence="1">
    <location>
        <begin position="27"/>
        <end position="37"/>
    </location>
</feature>
<keyword evidence="4" id="KW-1185">Reference proteome</keyword>
<evidence type="ECO:0000256" key="1">
    <source>
        <dbReference type="SAM" id="MobiDB-lite"/>
    </source>
</evidence>
<evidence type="ECO:0008006" key="5">
    <source>
        <dbReference type="Google" id="ProtNLM"/>
    </source>
</evidence>
<name>A0A6L5Z6I1_9RHOB</name>
<organism evidence="3 4">
    <name type="scientific">Halovulum marinum</name>
    <dbReference type="NCBI Taxonomy" id="2662447"/>
    <lineage>
        <taxon>Bacteria</taxon>
        <taxon>Pseudomonadati</taxon>
        <taxon>Pseudomonadota</taxon>
        <taxon>Alphaproteobacteria</taxon>
        <taxon>Rhodobacterales</taxon>
        <taxon>Paracoccaceae</taxon>
        <taxon>Halovulum</taxon>
    </lineage>
</organism>
<proteinExistence type="predicted"/>
<evidence type="ECO:0000313" key="3">
    <source>
        <dbReference type="EMBL" id="MSU92178.1"/>
    </source>
</evidence>
<reference evidence="3 4" key="1">
    <citation type="submission" date="2019-10" db="EMBL/GenBank/DDBJ databases">
        <title>Cognatihalovulum marinum gen. nov. sp. nov., a new member of the family Rhodobacteraceae isolated from deep seawater of the Northwest Indian Ocean.</title>
        <authorList>
            <person name="Ruan C."/>
            <person name="Wang J."/>
            <person name="Zheng X."/>
            <person name="Song L."/>
            <person name="Zhu Y."/>
            <person name="Huang Y."/>
            <person name="Lu Z."/>
            <person name="Du W."/>
            <person name="Huang L."/>
            <person name="Dai X."/>
        </authorList>
    </citation>
    <scope>NUCLEOTIDE SEQUENCE [LARGE SCALE GENOMIC DNA]</scope>
    <source>
        <strain evidence="3 4">2CG4</strain>
    </source>
</reference>
<evidence type="ECO:0000313" key="4">
    <source>
        <dbReference type="Proteomes" id="UP000474957"/>
    </source>
</evidence>
<keyword evidence="2" id="KW-0472">Membrane</keyword>
<evidence type="ECO:0000256" key="2">
    <source>
        <dbReference type="SAM" id="Phobius"/>
    </source>
</evidence>